<keyword evidence="4" id="KW-0732">Signal</keyword>
<accession>A0ABT8W9P0</accession>
<evidence type="ECO:0000313" key="6">
    <source>
        <dbReference type="EMBL" id="MDO5969811.1"/>
    </source>
</evidence>
<keyword evidence="6" id="KW-0675">Receptor</keyword>
<dbReference type="InterPro" id="IPR037066">
    <property type="entry name" value="Plug_dom_sf"/>
</dbReference>
<dbReference type="Gene3D" id="3.55.50.30">
    <property type="match status" value="1"/>
</dbReference>
<dbReference type="SUPFAM" id="SSF56935">
    <property type="entry name" value="Porins"/>
    <property type="match status" value="1"/>
</dbReference>
<feature type="chain" id="PRO_5045687093" evidence="4">
    <location>
        <begin position="25"/>
        <end position="838"/>
    </location>
</feature>
<keyword evidence="7" id="KW-1185">Reference proteome</keyword>
<evidence type="ECO:0000256" key="4">
    <source>
        <dbReference type="SAM" id="SignalP"/>
    </source>
</evidence>
<dbReference type="Gene3D" id="2.170.130.10">
    <property type="entry name" value="TonB-dependent receptor, plug domain"/>
    <property type="match status" value="1"/>
</dbReference>
<dbReference type="EMBL" id="JAUOEK010000093">
    <property type="protein sequence ID" value="MDO5969811.1"/>
    <property type="molecule type" value="Genomic_DNA"/>
</dbReference>
<comment type="subcellular location">
    <subcellularLocation>
        <location evidence="1">Cell outer membrane</location>
    </subcellularLocation>
</comment>
<sequence>MEKRIKKTAIFFSFLFFISNGVYAQDQTDTRTLSQIIATLQEAYKVQFNYAEDVIEGISLKPPTKKLSLLEVLKYLEKNTGLSFTLMNDSFILVKPREDVILCGYLKDKDNLEVLPFATVQTPSSSATSDENGFFKIKVKNASQLITIRHLGYKTVTKAYSQFAMSGCSDVYLQSDFQLLSQVIISNFITSGINKIDNGSFQIDFSNLKILPGLIDHDVLQSVQAFPGIQSVNETVSNINIRGGTHDQNLILWDDIKMYQSGHFFGLISMYNPHITQKVSLRKSGSDVSYTDGVSGTIEMQTDNEVNRKFEGIIGMNLTDVNGFADIPVNESSSIQIAARKSISDFFETPTYTAFFDRISQNTEVASNSTTITNTNKTFDFYDTSFRWIYNISDKDKVRVNFINVHNQLQFNENAIINQEEESRDSKLTQNSIAGALHYNRVWSDRLKTDFEIYETDYKLRAVNANILDSQRFLQENIVSETSTKLKVNYKLNDRLQLLNGYHFVETEVTNLDDVDNPLFRFLVSEVVRTHGIFSQVGYKTLNNKTNLNLGLRYNYISKFSKSIWEPRLSFNHRFFDHFTLEILGEFKHQNASQVINFQNDFLGIEKRRWQLSNNNDIPVITSKQISMGLNYSYNGWLVGIDGFYKIVNGITTQSQGFQNQYEFVKSSGRYDVKGLDILLRKYIEKFSTWLSYSYMNNRYLFKDLETDYFSSNYDISHTATLGMTYALHNLKLSAGLNWHSGKPTTQPVFGNQIIDGQINYEATNASNLNDYLRLDISAIYNFKFSDKTRANLGVSVWNVLDKENEINNFYRVKDDSVMETVQKSLGFTPNAVFRVYF</sequence>
<dbReference type="InterPro" id="IPR012910">
    <property type="entry name" value="Plug_dom"/>
</dbReference>
<evidence type="ECO:0000256" key="1">
    <source>
        <dbReference type="ARBA" id="ARBA00004442"/>
    </source>
</evidence>
<dbReference type="SUPFAM" id="SSF49464">
    <property type="entry name" value="Carboxypeptidase regulatory domain-like"/>
    <property type="match status" value="1"/>
</dbReference>
<protein>
    <submittedName>
        <fullName evidence="6">TonB-dependent receptor</fullName>
    </submittedName>
</protein>
<keyword evidence="2" id="KW-0472">Membrane</keyword>
<feature type="domain" description="TonB-dependent receptor plug" evidence="5">
    <location>
        <begin position="218"/>
        <end position="294"/>
    </location>
</feature>
<dbReference type="RefSeq" id="WP_303277506.1">
    <property type="nucleotide sequence ID" value="NZ_JAUOEK010000093.1"/>
</dbReference>
<organism evidence="6 7">
    <name type="scientific">Flavivirga aquimarina</name>
    <dbReference type="NCBI Taxonomy" id="2027862"/>
    <lineage>
        <taxon>Bacteria</taxon>
        <taxon>Pseudomonadati</taxon>
        <taxon>Bacteroidota</taxon>
        <taxon>Flavobacteriia</taxon>
        <taxon>Flavobacteriales</taxon>
        <taxon>Flavobacteriaceae</taxon>
        <taxon>Flavivirga</taxon>
    </lineage>
</organism>
<reference evidence="6" key="1">
    <citation type="submission" date="2023-07" db="EMBL/GenBank/DDBJ databases">
        <title>Two novel species in the genus Flavivirga.</title>
        <authorList>
            <person name="Kwon K."/>
        </authorList>
    </citation>
    <scope>NUCLEOTIDE SEQUENCE</scope>
    <source>
        <strain evidence="6">KCTC 52353</strain>
    </source>
</reference>
<proteinExistence type="predicted"/>
<evidence type="ECO:0000259" key="5">
    <source>
        <dbReference type="Pfam" id="PF07715"/>
    </source>
</evidence>
<dbReference type="Proteomes" id="UP001176883">
    <property type="component" value="Unassembled WGS sequence"/>
</dbReference>
<dbReference type="Pfam" id="PF07715">
    <property type="entry name" value="Plug"/>
    <property type="match status" value="1"/>
</dbReference>
<feature type="signal peptide" evidence="4">
    <location>
        <begin position="1"/>
        <end position="24"/>
    </location>
</feature>
<keyword evidence="3" id="KW-0998">Cell outer membrane</keyword>
<evidence type="ECO:0000256" key="2">
    <source>
        <dbReference type="ARBA" id="ARBA00023136"/>
    </source>
</evidence>
<comment type="caution">
    <text evidence="6">The sequence shown here is derived from an EMBL/GenBank/DDBJ whole genome shotgun (WGS) entry which is preliminary data.</text>
</comment>
<dbReference type="InterPro" id="IPR008969">
    <property type="entry name" value="CarboxyPept-like_regulatory"/>
</dbReference>
<evidence type="ECO:0000313" key="7">
    <source>
        <dbReference type="Proteomes" id="UP001176883"/>
    </source>
</evidence>
<dbReference type="InterPro" id="IPR036942">
    <property type="entry name" value="Beta-barrel_TonB_sf"/>
</dbReference>
<gene>
    <name evidence="6" type="ORF">Q4Q35_08325</name>
</gene>
<name>A0ABT8W9P0_9FLAO</name>
<evidence type="ECO:0000256" key="3">
    <source>
        <dbReference type="ARBA" id="ARBA00023237"/>
    </source>
</evidence>
<dbReference type="Gene3D" id="2.40.170.20">
    <property type="entry name" value="TonB-dependent receptor, beta-barrel domain"/>
    <property type="match status" value="1"/>
</dbReference>